<protein>
    <recommendedName>
        <fullName evidence="2">DUF5017 domain-containing protein</fullName>
    </recommendedName>
</protein>
<evidence type="ECO:0000256" key="1">
    <source>
        <dbReference type="SAM" id="MobiDB-lite"/>
    </source>
</evidence>
<dbReference type="PROSITE" id="PS51257">
    <property type="entry name" value="PROKAR_LIPOPROTEIN"/>
    <property type="match status" value="1"/>
</dbReference>
<proteinExistence type="predicted"/>
<sequence>MKRIKLLIPAAMIFFSSCEKDLKVDAAPDFDVTVDGTAHKVGQPVNFKFTGNADMISFFSGEESRDYNFREGRKITFNYKGAKLAFNSAVTGGTQDKQLSVLISNDFKGDYSSLASIKAATWVDITDSVALGTGTTFVNSGSKNISSFTEGGGPVYVAFKYLTRPQLVNGAVRTWMIENFSVQSIELFNGSPLVVKDQAFAAFTVVDEDKANNPSRTTMSGTRLSLRGNAYEDPADPKYNPENPIYDPKNPIYDPKSDQYDPLAVRPEYKPYDPASPYNDPLRETWAVSSAITTNEVQLAPDRPIAIRGIRNPKLVEYPYTFTKPGTYEVVFVASNSTIDEQKTIIKKVNLTIAP</sequence>
<comment type="caution">
    <text evidence="3">The sequence shown here is derived from an EMBL/GenBank/DDBJ whole genome shotgun (WGS) entry which is preliminary data.</text>
</comment>
<keyword evidence="4" id="KW-1185">Reference proteome</keyword>
<accession>A0ABP8LNQ3</accession>
<dbReference type="EMBL" id="BAABEY010000002">
    <property type="protein sequence ID" value="GAA4432830.1"/>
    <property type="molecule type" value="Genomic_DNA"/>
</dbReference>
<evidence type="ECO:0000313" key="3">
    <source>
        <dbReference type="EMBL" id="GAA4432830.1"/>
    </source>
</evidence>
<feature type="domain" description="DUF5017" evidence="2">
    <location>
        <begin position="17"/>
        <end position="186"/>
    </location>
</feature>
<dbReference type="RefSeq" id="WP_345026510.1">
    <property type="nucleotide sequence ID" value="NZ_BAABEY010000002.1"/>
</dbReference>
<evidence type="ECO:0000259" key="2">
    <source>
        <dbReference type="Pfam" id="PF16409"/>
    </source>
</evidence>
<feature type="region of interest" description="Disordered" evidence="1">
    <location>
        <begin position="227"/>
        <end position="258"/>
    </location>
</feature>
<dbReference type="NCBIfam" id="NF038128">
    <property type="entry name" value="choice_anch_J"/>
    <property type="match status" value="1"/>
</dbReference>
<dbReference type="Pfam" id="PF16409">
    <property type="entry name" value="DUF5017"/>
    <property type="match status" value="1"/>
</dbReference>
<evidence type="ECO:0000313" key="4">
    <source>
        <dbReference type="Proteomes" id="UP001501508"/>
    </source>
</evidence>
<name>A0ABP8LNQ3_9BACT</name>
<organism evidence="3 4">
    <name type="scientific">Ravibacter arvi</name>
    <dbReference type="NCBI Taxonomy" id="2051041"/>
    <lineage>
        <taxon>Bacteria</taxon>
        <taxon>Pseudomonadati</taxon>
        <taxon>Bacteroidota</taxon>
        <taxon>Cytophagia</taxon>
        <taxon>Cytophagales</taxon>
        <taxon>Spirosomataceae</taxon>
        <taxon>Ravibacter</taxon>
    </lineage>
</organism>
<dbReference type="Proteomes" id="UP001501508">
    <property type="component" value="Unassembled WGS sequence"/>
</dbReference>
<dbReference type="InterPro" id="IPR032185">
    <property type="entry name" value="DUF5017"/>
</dbReference>
<reference evidence="4" key="1">
    <citation type="journal article" date="2019" name="Int. J. Syst. Evol. Microbiol.">
        <title>The Global Catalogue of Microorganisms (GCM) 10K type strain sequencing project: providing services to taxonomists for standard genome sequencing and annotation.</title>
        <authorList>
            <consortium name="The Broad Institute Genomics Platform"/>
            <consortium name="The Broad Institute Genome Sequencing Center for Infectious Disease"/>
            <person name="Wu L."/>
            <person name="Ma J."/>
        </authorList>
    </citation>
    <scope>NUCLEOTIDE SEQUENCE [LARGE SCALE GENOMIC DNA]</scope>
    <source>
        <strain evidence="4">JCM 31920</strain>
    </source>
</reference>
<gene>
    <name evidence="3" type="ORF">GCM10023091_05540</name>
</gene>